<evidence type="ECO:0000256" key="6">
    <source>
        <dbReference type="SAM" id="MobiDB-lite"/>
    </source>
</evidence>
<dbReference type="RefSeq" id="WP_161693594.1">
    <property type="nucleotide sequence ID" value="NZ_JAAAMU010000001.1"/>
</dbReference>
<keyword evidence="3" id="KW-0472">Membrane</keyword>
<evidence type="ECO:0000313" key="9">
    <source>
        <dbReference type="Proteomes" id="UP000558113"/>
    </source>
</evidence>
<dbReference type="PANTHER" id="PTHR43649">
    <property type="entry name" value="ARABINOSE-BINDING PROTEIN-RELATED"/>
    <property type="match status" value="1"/>
</dbReference>
<evidence type="ECO:0000313" key="8">
    <source>
        <dbReference type="EMBL" id="NBC67622.1"/>
    </source>
</evidence>
<dbReference type="AlphaFoldDB" id="A0A7X5BWK6"/>
<keyword evidence="1" id="KW-1003">Cell membrane</keyword>
<dbReference type="InterPro" id="IPR006059">
    <property type="entry name" value="SBP"/>
</dbReference>
<dbReference type="SUPFAM" id="SSF53850">
    <property type="entry name" value="Periplasmic binding protein-like II"/>
    <property type="match status" value="1"/>
</dbReference>
<accession>A0A7X5BWK6</accession>
<name>A0A7X5BWK6_9BACL</name>
<dbReference type="InterPro" id="IPR050490">
    <property type="entry name" value="Bact_solute-bd_prot1"/>
</dbReference>
<keyword evidence="9" id="KW-1185">Reference proteome</keyword>
<evidence type="ECO:0000256" key="4">
    <source>
        <dbReference type="ARBA" id="ARBA00023139"/>
    </source>
</evidence>
<protein>
    <submittedName>
        <fullName evidence="8">Extracellular solute-binding protein</fullName>
    </submittedName>
</protein>
<organism evidence="8 9">
    <name type="scientific">Paenibacillus sacheonensis</name>
    <dbReference type="NCBI Taxonomy" id="742054"/>
    <lineage>
        <taxon>Bacteria</taxon>
        <taxon>Bacillati</taxon>
        <taxon>Bacillota</taxon>
        <taxon>Bacilli</taxon>
        <taxon>Bacillales</taxon>
        <taxon>Paenibacillaceae</taxon>
        <taxon>Paenibacillus</taxon>
    </lineage>
</organism>
<feature type="compositionally biased region" description="Low complexity" evidence="6">
    <location>
        <begin position="37"/>
        <end position="54"/>
    </location>
</feature>
<dbReference type="EMBL" id="JAAAMU010000001">
    <property type="protein sequence ID" value="NBC67622.1"/>
    <property type="molecule type" value="Genomic_DNA"/>
</dbReference>
<reference evidence="8 9" key="1">
    <citation type="submission" date="2020-01" db="EMBL/GenBank/DDBJ databases">
        <title>Paenibacillus soybeanensis sp. nov. isolated from the nodules of soybean (Glycine max(L.) Merr).</title>
        <authorList>
            <person name="Wang H."/>
        </authorList>
    </citation>
    <scope>NUCLEOTIDE SEQUENCE [LARGE SCALE GENOMIC DNA]</scope>
    <source>
        <strain evidence="8 9">DSM 23054</strain>
    </source>
</reference>
<evidence type="ECO:0000256" key="1">
    <source>
        <dbReference type="ARBA" id="ARBA00022475"/>
    </source>
</evidence>
<sequence>MKTKNWLTMGTSVVLAASLLAGCGSNGSNGNNGGNTAGDTNGAANNGGSANEGAANGGGTKELSGKLVIWTFFDQVKDMADQFHAKNPGVTVDVKMFPGDQYQTKLLTALQSGRDVPDIFDLERGYIGKFIDSKFLTDLTAMGGDDLVKDYIPYVQELGRSSDNKLRAISDHSSPGGFWYQKDIAAKYLGTDDPDKISDMVSSWDKIVELGKKVAADSGGKEHLIQNAGDLFDIEAYNTQPWVKDGKLNIDPKWQTVYDTQQKIRQNNVDAKLPFMSAGWGNALNDGSVVLTSMPAWAGFMIDNKDDKAKGKYGVAKTPEGFYVGGTYRGIYDKSDNKELAYEFIKYIAGTEWQQHNLEKTGNMPGSGKVYEANVDTYKSAFFGDQNILKPYYESVKQMPAIKADKYGEDILSKWRKAAGDGITNNKSYDDVVKDFKKEVKNTFPELKLD</sequence>
<evidence type="ECO:0000256" key="7">
    <source>
        <dbReference type="SAM" id="SignalP"/>
    </source>
</evidence>
<proteinExistence type="predicted"/>
<evidence type="ECO:0000256" key="3">
    <source>
        <dbReference type="ARBA" id="ARBA00023136"/>
    </source>
</evidence>
<dbReference type="Pfam" id="PF01547">
    <property type="entry name" value="SBP_bac_1"/>
    <property type="match status" value="1"/>
</dbReference>
<dbReference type="OrthoDB" id="55273at2"/>
<keyword evidence="5" id="KW-0449">Lipoprotein</keyword>
<keyword evidence="4" id="KW-0564">Palmitate</keyword>
<feature type="signal peptide" evidence="7">
    <location>
        <begin position="1"/>
        <end position="21"/>
    </location>
</feature>
<dbReference type="PROSITE" id="PS51257">
    <property type="entry name" value="PROKAR_LIPOPROTEIN"/>
    <property type="match status" value="1"/>
</dbReference>
<keyword evidence="2 7" id="KW-0732">Signal</keyword>
<feature type="region of interest" description="Disordered" evidence="6">
    <location>
        <begin position="34"/>
        <end position="58"/>
    </location>
</feature>
<dbReference type="Gene3D" id="3.40.190.10">
    <property type="entry name" value="Periplasmic binding protein-like II"/>
    <property type="match status" value="1"/>
</dbReference>
<dbReference type="PANTHER" id="PTHR43649:SF33">
    <property type="entry name" value="POLYGALACTURONAN_RHAMNOGALACTURONAN-BINDING PROTEIN YTCQ"/>
    <property type="match status" value="1"/>
</dbReference>
<evidence type="ECO:0000256" key="2">
    <source>
        <dbReference type="ARBA" id="ARBA00022729"/>
    </source>
</evidence>
<gene>
    <name evidence="8" type="ORF">GT003_01260</name>
</gene>
<evidence type="ECO:0000256" key="5">
    <source>
        <dbReference type="ARBA" id="ARBA00023288"/>
    </source>
</evidence>
<dbReference type="Proteomes" id="UP000558113">
    <property type="component" value="Unassembled WGS sequence"/>
</dbReference>
<comment type="caution">
    <text evidence="8">The sequence shown here is derived from an EMBL/GenBank/DDBJ whole genome shotgun (WGS) entry which is preliminary data.</text>
</comment>
<feature type="chain" id="PRO_5039336566" evidence="7">
    <location>
        <begin position="22"/>
        <end position="450"/>
    </location>
</feature>